<comment type="subcellular location">
    <subcellularLocation>
        <location evidence="1 7">Cell membrane</location>
        <topology evidence="1 7">Multi-pass membrane protein</topology>
    </subcellularLocation>
</comment>
<protein>
    <submittedName>
        <fullName evidence="10">ABC transporter permease</fullName>
    </submittedName>
</protein>
<dbReference type="PROSITE" id="PS50928">
    <property type="entry name" value="ABC_TM1"/>
    <property type="match status" value="1"/>
</dbReference>
<evidence type="ECO:0000313" key="11">
    <source>
        <dbReference type="Proteomes" id="UP001500897"/>
    </source>
</evidence>
<feature type="transmembrane region" description="Helical" evidence="7">
    <location>
        <begin position="130"/>
        <end position="154"/>
    </location>
</feature>
<feature type="transmembrane region" description="Helical" evidence="7">
    <location>
        <begin position="43"/>
        <end position="64"/>
    </location>
</feature>
<feature type="transmembrane region" description="Helical" evidence="7">
    <location>
        <begin position="210"/>
        <end position="229"/>
    </location>
</feature>
<evidence type="ECO:0000256" key="4">
    <source>
        <dbReference type="ARBA" id="ARBA00022692"/>
    </source>
</evidence>
<dbReference type="Gene3D" id="1.10.3720.10">
    <property type="entry name" value="MetI-like"/>
    <property type="match status" value="1"/>
</dbReference>
<dbReference type="PANTHER" id="PTHR43163:SF6">
    <property type="entry name" value="DIPEPTIDE TRANSPORT SYSTEM PERMEASE PROTEIN DPPB-RELATED"/>
    <property type="match status" value="1"/>
</dbReference>
<comment type="similarity">
    <text evidence="7">Belongs to the binding-protein-dependent transport system permease family.</text>
</comment>
<dbReference type="EMBL" id="BAAANS010000011">
    <property type="protein sequence ID" value="GAA2094460.1"/>
    <property type="molecule type" value="Genomic_DNA"/>
</dbReference>
<dbReference type="InterPro" id="IPR000515">
    <property type="entry name" value="MetI-like"/>
</dbReference>
<evidence type="ECO:0000256" key="3">
    <source>
        <dbReference type="ARBA" id="ARBA00022475"/>
    </source>
</evidence>
<dbReference type="PANTHER" id="PTHR43163">
    <property type="entry name" value="DIPEPTIDE TRANSPORT SYSTEM PERMEASE PROTEIN DPPB-RELATED"/>
    <property type="match status" value="1"/>
</dbReference>
<proteinExistence type="inferred from homology"/>
<keyword evidence="5 7" id="KW-1133">Transmembrane helix</keyword>
<keyword evidence="11" id="KW-1185">Reference proteome</keyword>
<feature type="transmembrane region" description="Helical" evidence="7">
    <location>
        <begin position="266"/>
        <end position="292"/>
    </location>
</feature>
<keyword evidence="6 7" id="KW-0472">Membrane</keyword>
<accession>A0ABN2WN85</accession>
<dbReference type="InterPro" id="IPR045621">
    <property type="entry name" value="BPD_transp_1_N"/>
</dbReference>
<feature type="domain" description="ABC transmembrane type-1" evidence="9">
    <location>
        <begin position="130"/>
        <end position="335"/>
    </location>
</feature>
<dbReference type="InterPro" id="IPR035906">
    <property type="entry name" value="MetI-like_sf"/>
</dbReference>
<reference evidence="10 11" key="1">
    <citation type="journal article" date="2019" name="Int. J. Syst. Evol. Microbiol.">
        <title>The Global Catalogue of Microorganisms (GCM) 10K type strain sequencing project: providing services to taxonomists for standard genome sequencing and annotation.</title>
        <authorList>
            <consortium name="The Broad Institute Genomics Platform"/>
            <consortium name="The Broad Institute Genome Sequencing Center for Infectious Disease"/>
            <person name="Wu L."/>
            <person name="Ma J."/>
        </authorList>
    </citation>
    <scope>NUCLEOTIDE SEQUENCE [LARGE SCALE GENOMIC DNA]</scope>
    <source>
        <strain evidence="10 11">JCM 14559</strain>
    </source>
</reference>
<dbReference type="Proteomes" id="UP001500897">
    <property type="component" value="Unassembled WGS sequence"/>
</dbReference>
<keyword evidence="4 7" id="KW-0812">Transmembrane</keyword>
<evidence type="ECO:0000256" key="2">
    <source>
        <dbReference type="ARBA" id="ARBA00022448"/>
    </source>
</evidence>
<feature type="compositionally biased region" description="Low complexity" evidence="8">
    <location>
        <begin position="7"/>
        <end position="23"/>
    </location>
</feature>
<feature type="transmembrane region" description="Helical" evidence="7">
    <location>
        <begin position="166"/>
        <end position="190"/>
    </location>
</feature>
<dbReference type="Pfam" id="PF00528">
    <property type="entry name" value="BPD_transp_1"/>
    <property type="match status" value="1"/>
</dbReference>
<dbReference type="CDD" id="cd06261">
    <property type="entry name" value="TM_PBP2"/>
    <property type="match status" value="1"/>
</dbReference>
<comment type="caution">
    <text evidence="10">The sequence shown here is derived from an EMBL/GenBank/DDBJ whole genome shotgun (WGS) entry which is preliminary data.</text>
</comment>
<feature type="region of interest" description="Disordered" evidence="8">
    <location>
        <begin position="1"/>
        <end position="27"/>
    </location>
</feature>
<evidence type="ECO:0000256" key="7">
    <source>
        <dbReference type="RuleBase" id="RU363032"/>
    </source>
</evidence>
<keyword evidence="2 7" id="KW-0813">Transport</keyword>
<dbReference type="SUPFAM" id="SSF161098">
    <property type="entry name" value="MetI-like"/>
    <property type="match status" value="1"/>
</dbReference>
<evidence type="ECO:0000256" key="5">
    <source>
        <dbReference type="ARBA" id="ARBA00022989"/>
    </source>
</evidence>
<evidence type="ECO:0000256" key="8">
    <source>
        <dbReference type="SAM" id="MobiDB-lite"/>
    </source>
</evidence>
<sequence>MRPSDPAAPEAAPEATTPEGTGPVPLKGAGGARPLAGFVARRLGTALLLLFLLSLLVYGLVFLAPGDIARNLLGTRNATPEALAQVRAQYHLDEPFLRQYWRWLSGLLGGDLGTSVRTGEPVSSVLAERLGLTAALCSLAFGLSVLVGVPAGVAAALRRGRLADRLLVGGSVVGVSAPGFAVGLLLLYVFGVGLEWFPVYGTGTGFLDGLWHLALPSVALALGLGAFVVKLTRAAVVRELEEDYVVFARSRGLGGRRVLGVVLRNAAVPVVTSLGLLVAYLLGGTVLVETTFALPGLGSLLESSVLFKDFAVVQALTLVTALVVSLVTLAVDLAYLAVDPRMRTRAGVGR</sequence>
<organism evidence="10 11">
    <name type="scientific">Kitasatospora saccharophila</name>
    <dbReference type="NCBI Taxonomy" id="407973"/>
    <lineage>
        <taxon>Bacteria</taxon>
        <taxon>Bacillati</taxon>
        <taxon>Actinomycetota</taxon>
        <taxon>Actinomycetes</taxon>
        <taxon>Kitasatosporales</taxon>
        <taxon>Streptomycetaceae</taxon>
        <taxon>Kitasatospora</taxon>
    </lineage>
</organism>
<dbReference type="Pfam" id="PF19300">
    <property type="entry name" value="BPD_transp_1_N"/>
    <property type="match status" value="1"/>
</dbReference>
<keyword evidence="3" id="KW-1003">Cell membrane</keyword>
<evidence type="ECO:0000256" key="1">
    <source>
        <dbReference type="ARBA" id="ARBA00004651"/>
    </source>
</evidence>
<evidence type="ECO:0000259" key="9">
    <source>
        <dbReference type="PROSITE" id="PS50928"/>
    </source>
</evidence>
<evidence type="ECO:0000313" key="10">
    <source>
        <dbReference type="EMBL" id="GAA2094460.1"/>
    </source>
</evidence>
<feature type="transmembrane region" description="Helical" evidence="7">
    <location>
        <begin position="312"/>
        <end position="338"/>
    </location>
</feature>
<gene>
    <name evidence="10" type="ORF">GCM10009759_21960</name>
</gene>
<name>A0ABN2WN85_9ACTN</name>
<evidence type="ECO:0000256" key="6">
    <source>
        <dbReference type="ARBA" id="ARBA00023136"/>
    </source>
</evidence>